<keyword evidence="3" id="KW-1185">Reference proteome</keyword>
<sequence>MYDDELSILCEMFPSWEASALFLVLMEHQGGLESTIETVLSMETPAITREAISSATSTSLTQVSTTVVDQPPNRFILDEQFLRLPTHLDVSRDSTIRAGHNDHTYQNESLDGMLQERFVCREGWPTTRSRGWSSQKDPRSTRLLAEVASDAITTAKEKIITAGGVAKERMHQWYVSFHTRCDLTIPAEDRSLQPLISRYNSDDEAAKY</sequence>
<reference evidence="2 3" key="1">
    <citation type="submission" date="2012-05" db="EMBL/GenBank/DDBJ databases">
        <title>Recombination and specialization in a pathogen metapopulation.</title>
        <authorList>
            <person name="Gardiner A."/>
            <person name="Kemen E."/>
            <person name="Schultz-Larsen T."/>
            <person name="MacLean D."/>
            <person name="Van Oosterhout C."/>
            <person name="Jones J.D.G."/>
        </authorList>
    </citation>
    <scope>NUCLEOTIDE SEQUENCE [LARGE SCALE GENOMIC DNA]</scope>
    <source>
        <strain evidence="2 3">Ac Nc2</strain>
    </source>
</reference>
<proteinExistence type="predicted"/>
<dbReference type="AlphaFoldDB" id="A0A024GKF7"/>
<dbReference type="InterPro" id="IPR003892">
    <property type="entry name" value="CUE"/>
</dbReference>
<dbReference type="STRING" id="65357.A0A024GKF7"/>
<comment type="caution">
    <text evidence="2">The sequence shown here is derived from an EMBL/GenBank/DDBJ whole genome shotgun (WGS) entry which is preliminary data.</text>
</comment>
<evidence type="ECO:0000313" key="3">
    <source>
        <dbReference type="Proteomes" id="UP000053237"/>
    </source>
</evidence>
<dbReference type="PROSITE" id="PS51140">
    <property type="entry name" value="CUE"/>
    <property type="match status" value="1"/>
</dbReference>
<organism evidence="2 3">
    <name type="scientific">Albugo candida</name>
    <dbReference type="NCBI Taxonomy" id="65357"/>
    <lineage>
        <taxon>Eukaryota</taxon>
        <taxon>Sar</taxon>
        <taxon>Stramenopiles</taxon>
        <taxon>Oomycota</taxon>
        <taxon>Peronosporomycetes</taxon>
        <taxon>Albuginales</taxon>
        <taxon>Albuginaceae</taxon>
        <taxon>Albugo</taxon>
    </lineage>
</organism>
<dbReference type="Gene3D" id="1.10.8.10">
    <property type="entry name" value="DNA helicase RuvA subunit, C-terminal domain"/>
    <property type="match status" value="1"/>
</dbReference>
<evidence type="ECO:0000259" key="1">
    <source>
        <dbReference type="PROSITE" id="PS51140"/>
    </source>
</evidence>
<accession>A0A024GKF7</accession>
<dbReference type="SUPFAM" id="SSF46934">
    <property type="entry name" value="UBA-like"/>
    <property type="match status" value="1"/>
</dbReference>
<protein>
    <recommendedName>
        <fullName evidence="1">CUE domain-containing protein</fullName>
    </recommendedName>
</protein>
<dbReference type="EMBL" id="CAIX01000166">
    <property type="protein sequence ID" value="CCI47356.1"/>
    <property type="molecule type" value="Genomic_DNA"/>
</dbReference>
<evidence type="ECO:0000313" key="2">
    <source>
        <dbReference type="EMBL" id="CCI47356.1"/>
    </source>
</evidence>
<dbReference type="CDD" id="cd14279">
    <property type="entry name" value="CUE"/>
    <property type="match status" value="1"/>
</dbReference>
<gene>
    <name evidence="2" type="ORF">BN9_083630</name>
</gene>
<feature type="domain" description="CUE" evidence="1">
    <location>
        <begin position="1"/>
        <end position="44"/>
    </location>
</feature>
<dbReference type="GO" id="GO:0043130">
    <property type="term" value="F:ubiquitin binding"/>
    <property type="evidence" value="ECO:0007669"/>
    <property type="project" value="InterPro"/>
</dbReference>
<dbReference type="InterPro" id="IPR009060">
    <property type="entry name" value="UBA-like_sf"/>
</dbReference>
<dbReference type="InParanoid" id="A0A024GKF7"/>
<dbReference type="Proteomes" id="UP000053237">
    <property type="component" value="Unassembled WGS sequence"/>
</dbReference>
<name>A0A024GKF7_9STRA</name>